<evidence type="ECO:0000256" key="3">
    <source>
        <dbReference type="ARBA" id="ARBA00004123"/>
    </source>
</evidence>
<dbReference type="Pfam" id="PF04857">
    <property type="entry name" value="CAF1"/>
    <property type="match status" value="1"/>
</dbReference>
<keyword evidence="15" id="KW-0804">Transcription</keyword>
<dbReference type="PANTHER" id="PTHR10797">
    <property type="entry name" value="CCR4-NOT TRANSCRIPTION COMPLEX SUBUNIT"/>
    <property type="match status" value="1"/>
</dbReference>
<dbReference type="InterPro" id="IPR006941">
    <property type="entry name" value="RNase_CAF1"/>
</dbReference>
<dbReference type="InterPro" id="IPR012337">
    <property type="entry name" value="RNaseH-like_sf"/>
</dbReference>
<protein>
    <recommendedName>
        <fullName evidence="7">poly(A)-specific ribonuclease</fullName>
        <ecNumber evidence="7">3.1.13.4</ecNumber>
    </recommendedName>
</protein>
<comment type="function">
    <text evidence="17">Ubiquitous transcription factor required for a diverse set of processes. It is a component of the CCR4 complex involved in the control of gene expression.</text>
</comment>
<evidence type="ECO:0000256" key="17">
    <source>
        <dbReference type="ARBA" id="ARBA00025148"/>
    </source>
</evidence>
<evidence type="ECO:0000256" key="6">
    <source>
        <dbReference type="ARBA" id="ARBA00011757"/>
    </source>
</evidence>
<dbReference type="EC" id="3.1.13.4" evidence="7"/>
<evidence type="ECO:0000256" key="1">
    <source>
        <dbReference type="ARBA" id="ARBA00001663"/>
    </source>
</evidence>
<sequence length="323" mass="36698">MTSIDDERERLQQLPRAFFMTPPIVVSFPPFYCAVQPRFAERLPLLEPSPNSSVVIRQVWAANADSEFQIISSLIDKYRFVSIDTEFPRAVILPRNKNYRNLVPEETYQVMKANVDALKIIQLGLTLSDEHGNLPDLGTNNRTHYIWQFNFRDFNLMRDIHAKDSVALLRSQGIDFARNAVAGVSSLHFAKLAAVSGLLFNKSLTWVTFHGAYDIGYLVKILTWGVLPKSLEEFLVLVKELFGGNTYDVKHVMRFCNGLYGGLEKVADTLHVDRVAGKCHQAGSDSLLTCHTFHKIRETYFLANEDGFREYVNVFFGLEIAKA</sequence>
<dbReference type="STRING" id="3818.A0A445DZ91"/>
<dbReference type="GO" id="GO:0005737">
    <property type="term" value="C:cytoplasm"/>
    <property type="evidence" value="ECO:0007669"/>
    <property type="project" value="UniProtKB-SubCell"/>
</dbReference>
<keyword evidence="13" id="KW-0694">RNA-binding</keyword>
<dbReference type="Gene3D" id="3.30.420.10">
    <property type="entry name" value="Ribonuclease H-like superfamily/Ribonuclease H"/>
    <property type="match status" value="1"/>
</dbReference>
<dbReference type="InterPro" id="IPR036397">
    <property type="entry name" value="RNaseH_sf"/>
</dbReference>
<evidence type="ECO:0000256" key="10">
    <source>
        <dbReference type="ARBA" id="ARBA00022723"/>
    </source>
</evidence>
<reference evidence="18 19" key="1">
    <citation type="submission" date="2019-01" db="EMBL/GenBank/DDBJ databases">
        <title>Sequencing of cultivated peanut Arachis hypogaea provides insights into genome evolution and oil improvement.</title>
        <authorList>
            <person name="Chen X."/>
        </authorList>
    </citation>
    <scope>NUCLEOTIDE SEQUENCE [LARGE SCALE GENOMIC DNA]</scope>
    <source>
        <strain evidence="19">cv. Fuhuasheng</strain>
        <tissue evidence="18">Leaves</tissue>
    </source>
</reference>
<dbReference type="Proteomes" id="UP000289738">
    <property type="component" value="Chromosome A03"/>
</dbReference>
<keyword evidence="16" id="KW-0539">Nucleus</keyword>
<proteinExistence type="inferred from homology"/>
<evidence type="ECO:0000313" key="19">
    <source>
        <dbReference type="Proteomes" id="UP000289738"/>
    </source>
</evidence>
<evidence type="ECO:0000256" key="2">
    <source>
        <dbReference type="ARBA" id="ARBA00001968"/>
    </source>
</evidence>
<accession>A0A445DZ91</accession>
<comment type="subunit">
    <text evidence="6">Component of the CCR4-NOT complex, at least composed of CRR4 and CAF1 proteins.</text>
</comment>
<keyword evidence="10" id="KW-0479">Metal-binding</keyword>
<dbReference type="AlphaFoldDB" id="A0A445DZ91"/>
<dbReference type="InterPro" id="IPR039637">
    <property type="entry name" value="CNOT7/CNOT8/Pop2"/>
</dbReference>
<dbReference type="GO" id="GO:0030014">
    <property type="term" value="C:CCR4-NOT complex"/>
    <property type="evidence" value="ECO:0007669"/>
    <property type="project" value="InterPro"/>
</dbReference>
<evidence type="ECO:0000256" key="5">
    <source>
        <dbReference type="ARBA" id="ARBA00008372"/>
    </source>
</evidence>
<name>A0A445DZ91_ARAHY</name>
<evidence type="ECO:0000313" key="18">
    <source>
        <dbReference type="EMBL" id="RYR68456.1"/>
    </source>
</evidence>
<keyword evidence="14" id="KW-0805">Transcription regulation</keyword>
<dbReference type="GO" id="GO:0004535">
    <property type="term" value="F:poly(A)-specific ribonuclease activity"/>
    <property type="evidence" value="ECO:0007669"/>
    <property type="project" value="UniProtKB-EC"/>
</dbReference>
<keyword evidence="8" id="KW-0963">Cytoplasm</keyword>
<keyword evidence="9" id="KW-0540">Nuclease</keyword>
<dbReference type="SUPFAM" id="SSF53098">
    <property type="entry name" value="Ribonuclease H-like"/>
    <property type="match status" value="1"/>
</dbReference>
<organism evidence="18 19">
    <name type="scientific">Arachis hypogaea</name>
    <name type="common">Peanut</name>
    <dbReference type="NCBI Taxonomy" id="3818"/>
    <lineage>
        <taxon>Eukaryota</taxon>
        <taxon>Viridiplantae</taxon>
        <taxon>Streptophyta</taxon>
        <taxon>Embryophyta</taxon>
        <taxon>Tracheophyta</taxon>
        <taxon>Spermatophyta</taxon>
        <taxon>Magnoliopsida</taxon>
        <taxon>eudicotyledons</taxon>
        <taxon>Gunneridae</taxon>
        <taxon>Pentapetalae</taxon>
        <taxon>rosids</taxon>
        <taxon>fabids</taxon>
        <taxon>Fabales</taxon>
        <taxon>Fabaceae</taxon>
        <taxon>Papilionoideae</taxon>
        <taxon>50 kb inversion clade</taxon>
        <taxon>dalbergioids sensu lato</taxon>
        <taxon>Dalbergieae</taxon>
        <taxon>Pterocarpus clade</taxon>
        <taxon>Arachis</taxon>
    </lineage>
</organism>
<evidence type="ECO:0000256" key="11">
    <source>
        <dbReference type="ARBA" id="ARBA00022801"/>
    </source>
</evidence>
<dbReference type="GO" id="GO:0003723">
    <property type="term" value="F:RNA binding"/>
    <property type="evidence" value="ECO:0007669"/>
    <property type="project" value="UniProtKB-KW"/>
</dbReference>
<comment type="cofactor">
    <cofactor evidence="2">
        <name>a divalent metal cation</name>
        <dbReference type="ChEBI" id="CHEBI:60240"/>
    </cofactor>
</comment>
<evidence type="ECO:0000256" key="16">
    <source>
        <dbReference type="ARBA" id="ARBA00023242"/>
    </source>
</evidence>
<comment type="catalytic activity">
    <reaction evidence="1">
        <text>Exonucleolytic cleavage of poly(A) to 5'-AMP.</text>
        <dbReference type="EC" id="3.1.13.4"/>
    </reaction>
</comment>
<dbReference type="EMBL" id="SDMP01000003">
    <property type="protein sequence ID" value="RYR68456.1"/>
    <property type="molecule type" value="Genomic_DNA"/>
</dbReference>
<comment type="caution">
    <text evidence="18">The sequence shown here is derived from an EMBL/GenBank/DDBJ whole genome shotgun (WGS) entry which is preliminary data.</text>
</comment>
<keyword evidence="19" id="KW-1185">Reference proteome</keyword>
<evidence type="ECO:0000256" key="15">
    <source>
        <dbReference type="ARBA" id="ARBA00023163"/>
    </source>
</evidence>
<dbReference type="GO" id="GO:0005634">
    <property type="term" value="C:nucleus"/>
    <property type="evidence" value="ECO:0007669"/>
    <property type="project" value="UniProtKB-SubCell"/>
</dbReference>
<evidence type="ECO:0000256" key="9">
    <source>
        <dbReference type="ARBA" id="ARBA00022722"/>
    </source>
</evidence>
<evidence type="ECO:0000256" key="12">
    <source>
        <dbReference type="ARBA" id="ARBA00022839"/>
    </source>
</evidence>
<evidence type="ECO:0000256" key="14">
    <source>
        <dbReference type="ARBA" id="ARBA00023015"/>
    </source>
</evidence>
<dbReference type="GO" id="GO:0046872">
    <property type="term" value="F:metal ion binding"/>
    <property type="evidence" value="ECO:0007669"/>
    <property type="project" value="UniProtKB-KW"/>
</dbReference>
<keyword evidence="12" id="KW-0269">Exonuclease</keyword>
<evidence type="ECO:0000256" key="7">
    <source>
        <dbReference type="ARBA" id="ARBA00012161"/>
    </source>
</evidence>
<evidence type="ECO:0000256" key="13">
    <source>
        <dbReference type="ARBA" id="ARBA00022884"/>
    </source>
</evidence>
<gene>
    <name evidence="18" type="ORF">Ahy_A03g014948</name>
</gene>
<comment type="similarity">
    <text evidence="5">Belongs to the CAF1 family.</text>
</comment>
<comment type="subcellular location">
    <subcellularLocation>
        <location evidence="4">Cytoplasm</location>
    </subcellularLocation>
    <subcellularLocation>
        <location evidence="3">Nucleus</location>
    </subcellularLocation>
</comment>
<keyword evidence="11" id="KW-0378">Hydrolase</keyword>
<evidence type="ECO:0000256" key="4">
    <source>
        <dbReference type="ARBA" id="ARBA00004496"/>
    </source>
</evidence>
<evidence type="ECO:0000256" key="8">
    <source>
        <dbReference type="ARBA" id="ARBA00022490"/>
    </source>
</evidence>